<dbReference type="PANTHER" id="PTHR43434:SF21">
    <property type="entry name" value="SLL0295 PROTEIN"/>
    <property type="match status" value="1"/>
</dbReference>
<keyword evidence="1" id="KW-0378">Hydrolase</keyword>
<dbReference type="SUPFAM" id="SSF56784">
    <property type="entry name" value="HAD-like"/>
    <property type="match status" value="1"/>
</dbReference>
<dbReference type="Gene3D" id="3.40.50.1000">
    <property type="entry name" value="HAD superfamily/HAD-like"/>
    <property type="match status" value="1"/>
</dbReference>
<reference evidence="1" key="2">
    <citation type="submission" date="2020-09" db="EMBL/GenBank/DDBJ databases">
        <authorList>
            <person name="Luo X."/>
        </authorList>
    </citation>
    <scope>NUCLEOTIDE SEQUENCE</scope>
    <source>
        <strain evidence="1">TRM S81-3</strain>
    </source>
</reference>
<dbReference type="PANTHER" id="PTHR43434">
    <property type="entry name" value="PHOSPHOGLYCOLATE PHOSPHATASE"/>
    <property type="match status" value="1"/>
</dbReference>
<accession>A0A926QSF2</accession>
<dbReference type="Pfam" id="PF00702">
    <property type="entry name" value="Hydrolase"/>
    <property type="match status" value="1"/>
</dbReference>
<dbReference type="EMBL" id="JACVQF010000200">
    <property type="protein sequence ID" value="MBD0421690.1"/>
    <property type="molecule type" value="Genomic_DNA"/>
</dbReference>
<name>A0A926QSF2_9ACTN</name>
<proteinExistence type="predicted"/>
<sequence>MAGVLALDFDGVVCDALEECALVTWLAVKRHDRSIPGPSHVGLLPADFTARFQKVRNYSRLLDHFAVAHLPAADGVGSQTDFDLLFTSLPSDYVSRFTTAASRARDWFRTEETEFWLGQHTLYPGLDNLLRQNSGNVAIITAKDEESVRAILRRHGLEQTVSEVFGECGRKAEAVQELCSRRGITPNSLTFIDDNLTNVRRVSAVGARARWAQWGYQTPEHRQEAKRFDVEPLELSDLPQLVV</sequence>
<dbReference type="AlphaFoldDB" id="A0A926QSF2"/>
<gene>
    <name evidence="1" type="ORF">H0H10_21475</name>
</gene>
<dbReference type="RefSeq" id="WP_188182650.1">
    <property type="nucleotide sequence ID" value="NZ_JACVQF010000200.1"/>
</dbReference>
<reference evidence="1" key="1">
    <citation type="submission" date="2020-09" db="EMBL/GenBank/DDBJ databases">
        <title>Streptomyces grisecoloratus sp. nov., isolated from cotton soil.</title>
        <authorList>
            <person name="Xing L."/>
        </authorList>
    </citation>
    <scope>NUCLEOTIDE SEQUENCE</scope>
    <source>
        <strain evidence="1">TRM S81-3</strain>
    </source>
</reference>
<dbReference type="InterPro" id="IPR023214">
    <property type="entry name" value="HAD_sf"/>
</dbReference>
<evidence type="ECO:0000313" key="1">
    <source>
        <dbReference type="EMBL" id="MBD0421690.1"/>
    </source>
</evidence>
<dbReference type="GO" id="GO:0008967">
    <property type="term" value="F:phosphoglycolate phosphatase activity"/>
    <property type="evidence" value="ECO:0007669"/>
    <property type="project" value="TreeGrafter"/>
</dbReference>
<dbReference type="GO" id="GO:0006281">
    <property type="term" value="P:DNA repair"/>
    <property type="evidence" value="ECO:0007669"/>
    <property type="project" value="TreeGrafter"/>
</dbReference>
<dbReference type="InterPro" id="IPR036412">
    <property type="entry name" value="HAD-like_sf"/>
</dbReference>
<protein>
    <submittedName>
        <fullName evidence="1">HAD family hydrolase</fullName>
    </submittedName>
</protein>
<evidence type="ECO:0000313" key="2">
    <source>
        <dbReference type="Proteomes" id="UP000621210"/>
    </source>
</evidence>
<dbReference type="GO" id="GO:0005829">
    <property type="term" value="C:cytosol"/>
    <property type="evidence" value="ECO:0007669"/>
    <property type="project" value="TreeGrafter"/>
</dbReference>
<keyword evidence="2" id="KW-1185">Reference proteome</keyword>
<dbReference type="Proteomes" id="UP000621210">
    <property type="component" value="Unassembled WGS sequence"/>
</dbReference>
<dbReference type="InterPro" id="IPR050155">
    <property type="entry name" value="HAD-like_hydrolase_sf"/>
</dbReference>
<comment type="caution">
    <text evidence="1">The sequence shown here is derived from an EMBL/GenBank/DDBJ whole genome shotgun (WGS) entry which is preliminary data.</text>
</comment>
<organism evidence="1 2">
    <name type="scientific">Streptomyces griseicoloratus</name>
    <dbReference type="NCBI Taxonomy" id="2752516"/>
    <lineage>
        <taxon>Bacteria</taxon>
        <taxon>Bacillati</taxon>
        <taxon>Actinomycetota</taxon>
        <taxon>Actinomycetes</taxon>
        <taxon>Kitasatosporales</taxon>
        <taxon>Streptomycetaceae</taxon>
        <taxon>Streptomyces</taxon>
    </lineage>
</organism>